<accession>A0AAD4QTU6</accession>
<evidence type="ECO:0000313" key="2">
    <source>
        <dbReference type="Proteomes" id="UP001203297"/>
    </source>
</evidence>
<dbReference type="CDD" id="cd02537">
    <property type="entry name" value="GT8_Glycogenin"/>
    <property type="match status" value="1"/>
</dbReference>
<comment type="caution">
    <text evidence="1">The sequence shown here is derived from an EMBL/GenBank/DDBJ whole genome shotgun (WGS) entry which is preliminary data.</text>
</comment>
<evidence type="ECO:0000313" key="1">
    <source>
        <dbReference type="EMBL" id="KAI0307771.1"/>
    </source>
</evidence>
<gene>
    <name evidence="1" type="ORF">B0F90DRAFT_1621757</name>
</gene>
<dbReference type="InterPro" id="IPR029044">
    <property type="entry name" value="Nucleotide-diphossugar_trans"/>
</dbReference>
<reference evidence="1" key="1">
    <citation type="journal article" date="2022" name="New Phytol.">
        <title>Evolutionary transition to the ectomycorrhizal habit in the genomes of a hyperdiverse lineage of mushroom-forming fungi.</title>
        <authorList>
            <person name="Looney B."/>
            <person name="Miyauchi S."/>
            <person name="Morin E."/>
            <person name="Drula E."/>
            <person name="Courty P.E."/>
            <person name="Kohler A."/>
            <person name="Kuo A."/>
            <person name="LaButti K."/>
            <person name="Pangilinan J."/>
            <person name="Lipzen A."/>
            <person name="Riley R."/>
            <person name="Andreopoulos W."/>
            <person name="He G."/>
            <person name="Johnson J."/>
            <person name="Nolan M."/>
            <person name="Tritt A."/>
            <person name="Barry K.W."/>
            <person name="Grigoriev I.V."/>
            <person name="Nagy L.G."/>
            <person name="Hibbett D."/>
            <person name="Henrissat B."/>
            <person name="Matheny P.B."/>
            <person name="Labbe J."/>
            <person name="Martin F.M."/>
        </authorList>
    </citation>
    <scope>NUCLEOTIDE SEQUENCE</scope>
    <source>
        <strain evidence="1">BPL690</strain>
    </source>
</reference>
<dbReference type="GO" id="GO:0016757">
    <property type="term" value="F:glycosyltransferase activity"/>
    <property type="evidence" value="ECO:0007669"/>
    <property type="project" value="InterPro"/>
</dbReference>
<keyword evidence="2" id="KW-1185">Reference proteome</keyword>
<dbReference type="Gene3D" id="3.90.550.10">
    <property type="entry name" value="Spore Coat Polysaccharide Biosynthesis Protein SpsA, Chain A"/>
    <property type="match status" value="1"/>
</dbReference>
<dbReference type="SUPFAM" id="SSF53448">
    <property type="entry name" value="Nucleotide-diphospho-sugar transferases"/>
    <property type="match status" value="1"/>
</dbReference>
<dbReference type="PANTHER" id="PTHR11183">
    <property type="entry name" value="GLYCOGENIN SUBFAMILY MEMBER"/>
    <property type="match status" value="1"/>
</dbReference>
<name>A0AAD4QTU6_9AGAM</name>
<protein>
    <submittedName>
        <fullName evidence="1">Glycosyltransferase family 8 protein</fullName>
    </submittedName>
</protein>
<dbReference type="Pfam" id="PF01501">
    <property type="entry name" value="Glyco_transf_8"/>
    <property type="match status" value="1"/>
</dbReference>
<organism evidence="1 2">
    <name type="scientific">Multifurca ochricompacta</name>
    <dbReference type="NCBI Taxonomy" id="376703"/>
    <lineage>
        <taxon>Eukaryota</taxon>
        <taxon>Fungi</taxon>
        <taxon>Dikarya</taxon>
        <taxon>Basidiomycota</taxon>
        <taxon>Agaricomycotina</taxon>
        <taxon>Agaricomycetes</taxon>
        <taxon>Russulales</taxon>
        <taxon>Russulaceae</taxon>
        <taxon>Multifurca</taxon>
    </lineage>
</organism>
<proteinExistence type="predicted"/>
<dbReference type="InterPro" id="IPR050587">
    <property type="entry name" value="GNT1/Glycosyltrans_8"/>
</dbReference>
<dbReference type="InterPro" id="IPR002495">
    <property type="entry name" value="Glyco_trans_8"/>
</dbReference>
<dbReference type="Proteomes" id="UP001203297">
    <property type="component" value="Unassembled WGS sequence"/>
</dbReference>
<dbReference type="EMBL" id="WTXG01000001">
    <property type="protein sequence ID" value="KAI0307771.1"/>
    <property type="molecule type" value="Genomic_DNA"/>
</dbReference>
<dbReference type="AlphaFoldDB" id="A0AAD4QTU6"/>
<sequence length="309" mass="35964">MPRKAAYTTLLTKDSYLPGTLTLDYCLKSVQSQYPLVVLITPTLPQRTRDALIRRNIEVREILPLQPEDGQHSLAGFDERFADTWTKLRVFELVDYDRVVLMDSDMIVMRNMDELMELDLPKDWIAAAHACACNPRKLPHYPKDWIPKNCAYTPLLHPTGHTQPSLIEPFSPQPYNLLNSGLVIITPSTALAKSIVHFLRTSPLIPTFTFPDQDLLAAFFQGKWKPLPWVYNALKTLRAVHKNLWRDEEVRCLHYILSDKPWKARIREGDAIDDLTEMDRWWWRRFDRLIDEMEDDPETQKLLLANVAN</sequence>